<evidence type="ECO:0000313" key="4">
    <source>
        <dbReference type="EMBL" id="MCR8629919.1"/>
    </source>
</evidence>
<accession>A0ABT1Y9Q2</accession>
<keyword evidence="5" id="KW-1185">Reference proteome</keyword>
<feature type="domain" description="SLH" evidence="3">
    <location>
        <begin position="338"/>
        <end position="401"/>
    </location>
</feature>
<name>A0ABT1Y9Q2_9BACL</name>
<feature type="signal peptide" evidence="2">
    <location>
        <begin position="1"/>
        <end position="29"/>
    </location>
</feature>
<gene>
    <name evidence="4" type="ORF">NV381_01760</name>
</gene>
<evidence type="ECO:0000256" key="1">
    <source>
        <dbReference type="SAM" id="MobiDB-lite"/>
    </source>
</evidence>
<protein>
    <submittedName>
        <fullName evidence="4">S-layer homology domain-containing protein</fullName>
    </submittedName>
</protein>
<keyword evidence="2" id="KW-0732">Signal</keyword>
<dbReference type="PANTHER" id="PTHR43308:SF5">
    <property type="entry name" value="S-LAYER PROTEIN _ PEPTIDOGLYCAN ENDO-BETA-N-ACETYLGLUCOSAMINIDASE"/>
    <property type="match status" value="1"/>
</dbReference>
<dbReference type="InterPro" id="IPR051465">
    <property type="entry name" value="Cell_Envelope_Struct_Comp"/>
</dbReference>
<evidence type="ECO:0000259" key="3">
    <source>
        <dbReference type="PROSITE" id="PS51272"/>
    </source>
</evidence>
<sequence>MKSTIFKKTAQVTVMMLIISALLPVLAFAATGFSNLVYKNNTVTGNVYTDTPYSVSTQVYMYDPNGNLVGTTTTSATYSVYEGVYTYSFTGSPTVTTQTYLDLKEVSSSVTSRVYDSTTSGGNNSNGGGGGGGGGGISGGATITVNSDGSIDAYTLQNSLSQYDVVELKLNGDVALIPAKSLVNYVSDKNKMLKISNEKGTYTLPLYVLQLEDLASKLSTTVDDLKIKVGIAAADETATSEIATSASTLGATVISSAVDFTLAAVAADGTTQNINLGSNYISRTIPLSKEVDPSRTTAVVFDTTTKKLSFVPSLFTTTDGINEAVIKRNNNSIYTVVELNKSFGDSKGHWAQGYIELLANKLVIDGVTDDTFQPERDITRAEFAALVVRALGLDQSIGSSSFSDVTSSDWFSGVVGAAVNAKIIDGYEDNTFRPNQAIKREELAAMVVRALSYAGAKPEVSSSQQSELLAKFTDANQIVWAQNELAVAIEAGIVDGITDSTISPNTQATRAQSATMLKRLLTKAQFINN</sequence>
<organism evidence="4 5">
    <name type="scientific">Paenibacillus radicis</name>
    <name type="common">ex Xue et al. 2023</name>
    <dbReference type="NCBI Taxonomy" id="2972489"/>
    <lineage>
        <taxon>Bacteria</taxon>
        <taxon>Bacillati</taxon>
        <taxon>Bacillota</taxon>
        <taxon>Bacilli</taxon>
        <taxon>Bacillales</taxon>
        <taxon>Paenibacillaceae</taxon>
        <taxon>Paenibacillus</taxon>
    </lineage>
</organism>
<dbReference type="Pfam" id="PF00395">
    <property type="entry name" value="SLH"/>
    <property type="match status" value="3"/>
</dbReference>
<dbReference type="EMBL" id="JANQBD010000001">
    <property type="protein sequence ID" value="MCR8629919.1"/>
    <property type="molecule type" value="Genomic_DNA"/>
</dbReference>
<evidence type="ECO:0000256" key="2">
    <source>
        <dbReference type="SAM" id="SignalP"/>
    </source>
</evidence>
<proteinExistence type="predicted"/>
<reference evidence="4 5" key="1">
    <citation type="submission" date="2022-08" db="EMBL/GenBank/DDBJ databases">
        <title>Paenibacillus endoradicis sp. nov., Paenibacillus radicibacter sp. nov and Paenibacillus pararadicis sp. nov., three cold-adapted plant growth-promoting bacteria isolated from root of Larix gmelinii in Great Khingan.</title>
        <authorList>
            <person name="Xue H."/>
        </authorList>
    </citation>
    <scope>NUCLEOTIDE SEQUENCE [LARGE SCALE GENOMIC DNA]</scope>
    <source>
        <strain evidence="4 5">N5-1-1-5</strain>
    </source>
</reference>
<feature type="chain" id="PRO_5047371816" evidence="2">
    <location>
        <begin position="30"/>
        <end position="529"/>
    </location>
</feature>
<feature type="region of interest" description="Disordered" evidence="1">
    <location>
        <begin position="114"/>
        <end position="133"/>
    </location>
</feature>
<dbReference type="InterPro" id="IPR001119">
    <property type="entry name" value="SLH_dom"/>
</dbReference>
<dbReference type="PANTHER" id="PTHR43308">
    <property type="entry name" value="OUTER MEMBRANE PROTEIN ALPHA-RELATED"/>
    <property type="match status" value="1"/>
</dbReference>
<feature type="domain" description="SLH" evidence="3">
    <location>
        <begin position="402"/>
        <end position="461"/>
    </location>
</feature>
<dbReference type="PROSITE" id="PS51272">
    <property type="entry name" value="SLH"/>
    <property type="match status" value="3"/>
</dbReference>
<dbReference type="RefSeq" id="WP_258211527.1">
    <property type="nucleotide sequence ID" value="NZ_JANQBD010000001.1"/>
</dbReference>
<feature type="compositionally biased region" description="Gly residues" evidence="1">
    <location>
        <begin position="124"/>
        <end position="133"/>
    </location>
</feature>
<comment type="caution">
    <text evidence="4">The sequence shown here is derived from an EMBL/GenBank/DDBJ whole genome shotgun (WGS) entry which is preliminary data.</text>
</comment>
<dbReference type="Proteomes" id="UP001300012">
    <property type="component" value="Unassembled WGS sequence"/>
</dbReference>
<evidence type="ECO:0000313" key="5">
    <source>
        <dbReference type="Proteomes" id="UP001300012"/>
    </source>
</evidence>
<feature type="domain" description="SLH" evidence="3">
    <location>
        <begin position="468"/>
        <end position="529"/>
    </location>
</feature>